<evidence type="ECO:0000313" key="15">
    <source>
        <dbReference type="Proteomes" id="UP000245793"/>
    </source>
</evidence>
<dbReference type="GO" id="GO:0000287">
    <property type="term" value="F:magnesium ion binding"/>
    <property type="evidence" value="ECO:0007669"/>
    <property type="project" value="InterPro"/>
</dbReference>
<dbReference type="Proteomes" id="UP000245793">
    <property type="component" value="Unassembled WGS sequence"/>
</dbReference>
<dbReference type="SUPFAM" id="SSF55957">
    <property type="entry name" value="Phosphoglucomutase, C-terminal domain"/>
    <property type="match status" value="1"/>
</dbReference>
<evidence type="ECO:0000256" key="9">
    <source>
        <dbReference type="RuleBase" id="RU004326"/>
    </source>
</evidence>
<name>A0A2U1E4H2_9FIRM</name>
<dbReference type="FunFam" id="3.40.120.10:FF:000001">
    <property type="entry name" value="Phosphoglucosamine mutase"/>
    <property type="match status" value="1"/>
</dbReference>
<comment type="caution">
    <text evidence="14">The sequence shown here is derived from an EMBL/GenBank/DDBJ whole genome shotgun (WGS) entry which is preliminary data.</text>
</comment>
<dbReference type="InterPro" id="IPR050060">
    <property type="entry name" value="Phosphoglucosamine_mutase"/>
</dbReference>
<evidence type="ECO:0000256" key="6">
    <source>
        <dbReference type="ARBA" id="ARBA00023235"/>
    </source>
</evidence>
<protein>
    <recommendedName>
        <fullName evidence="8">Phosphoglucosamine mutase</fullName>
        <ecNumber evidence="7">5.4.2.10</ecNumber>
    </recommendedName>
</protein>
<dbReference type="InterPro" id="IPR005845">
    <property type="entry name" value="A-D-PHexomutase_a/b/a-II"/>
</dbReference>
<evidence type="ECO:0000256" key="4">
    <source>
        <dbReference type="ARBA" id="ARBA00022723"/>
    </source>
</evidence>
<feature type="domain" description="Alpha-D-phosphohexomutase alpha/beta/alpha" evidence="13">
    <location>
        <begin position="253"/>
        <end position="360"/>
    </location>
</feature>
<keyword evidence="15" id="KW-1185">Reference proteome</keyword>
<keyword evidence="5 9" id="KW-0460">Magnesium</keyword>
<dbReference type="Gene3D" id="3.30.310.50">
    <property type="entry name" value="Alpha-D-phosphohexomutase, C-terminal domain"/>
    <property type="match status" value="1"/>
</dbReference>
<dbReference type="InterPro" id="IPR005843">
    <property type="entry name" value="A-D-PHexomutase_C"/>
</dbReference>
<dbReference type="PRINTS" id="PR00509">
    <property type="entry name" value="PGMPMM"/>
</dbReference>
<evidence type="ECO:0000256" key="3">
    <source>
        <dbReference type="ARBA" id="ARBA00022553"/>
    </source>
</evidence>
<evidence type="ECO:0000259" key="11">
    <source>
        <dbReference type="Pfam" id="PF02878"/>
    </source>
</evidence>
<dbReference type="InterPro" id="IPR016055">
    <property type="entry name" value="A-D-PHexomutase_a/b/a-I/II/III"/>
</dbReference>
<evidence type="ECO:0000256" key="8">
    <source>
        <dbReference type="ARBA" id="ARBA00068193"/>
    </source>
</evidence>
<proteinExistence type="inferred from homology"/>
<dbReference type="GO" id="GO:0005829">
    <property type="term" value="C:cytosol"/>
    <property type="evidence" value="ECO:0007669"/>
    <property type="project" value="TreeGrafter"/>
</dbReference>
<dbReference type="Pfam" id="PF02880">
    <property type="entry name" value="PGM_PMM_III"/>
    <property type="match status" value="1"/>
</dbReference>
<dbReference type="InterPro" id="IPR036900">
    <property type="entry name" value="A-D-PHexomutase_C_sf"/>
</dbReference>
<dbReference type="InterPro" id="IPR005844">
    <property type="entry name" value="A-D-PHexomutase_a/b/a-I"/>
</dbReference>
<feature type="domain" description="Alpha-D-phosphohexomutase C-terminal" evidence="10">
    <location>
        <begin position="403"/>
        <end position="428"/>
    </location>
</feature>
<dbReference type="EMBL" id="QEKV01000003">
    <property type="protein sequence ID" value="PVY94821.1"/>
    <property type="molecule type" value="Genomic_DNA"/>
</dbReference>
<dbReference type="InterPro" id="IPR005841">
    <property type="entry name" value="Alpha-D-phosphohexomutase_SF"/>
</dbReference>
<dbReference type="Pfam" id="PF02878">
    <property type="entry name" value="PGM_PMM_I"/>
    <property type="match status" value="1"/>
</dbReference>
<keyword evidence="3" id="KW-0597">Phosphoprotein</keyword>
<organism evidence="14 15">
    <name type="scientific">Ezakiella coagulans</name>
    <dbReference type="NCBI Taxonomy" id="46507"/>
    <lineage>
        <taxon>Bacteria</taxon>
        <taxon>Bacillati</taxon>
        <taxon>Bacillota</taxon>
        <taxon>Tissierellia</taxon>
        <taxon>Ezakiella</taxon>
    </lineage>
</organism>
<dbReference type="GO" id="GO:0004615">
    <property type="term" value="F:phosphomannomutase activity"/>
    <property type="evidence" value="ECO:0007669"/>
    <property type="project" value="TreeGrafter"/>
</dbReference>
<dbReference type="RefSeq" id="WP_034546022.1">
    <property type="nucleotide sequence ID" value="NZ_CAUPJO010000003.1"/>
</dbReference>
<evidence type="ECO:0000313" key="14">
    <source>
        <dbReference type="EMBL" id="PVY94821.1"/>
    </source>
</evidence>
<dbReference type="InterPro" id="IPR005846">
    <property type="entry name" value="A-D-PHexomutase_a/b/a-III"/>
</dbReference>
<dbReference type="FunFam" id="3.40.120.10:FF:000002">
    <property type="entry name" value="Phosphoglucosamine mutase"/>
    <property type="match status" value="1"/>
</dbReference>
<keyword evidence="4 9" id="KW-0479">Metal-binding</keyword>
<dbReference type="Pfam" id="PF02879">
    <property type="entry name" value="PGM_PMM_II"/>
    <property type="match status" value="1"/>
</dbReference>
<dbReference type="PROSITE" id="PS00710">
    <property type="entry name" value="PGM_PMM"/>
    <property type="match status" value="1"/>
</dbReference>
<evidence type="ECO:0000259" key="13">
    <source>
        <dbReference type="Pfam" id="PF02880"/>
    </source>
</evidence>
<accession>A0A2U1E4H2</accession>
<reference evidence="14 15" key="1">
    <citation type="submission" date="2018-04" db="EMBL/GenBank/DDBJ databases">
        <title>Genomic Encyclopedia of Type Strains, Phase IV (KMG-IV): sequencing the most valuable type-strain genomes for metagenomic binning, comparative biology and taxonomic classification.</title>
        <authorList>
            <person name="Goeker M."/>
        </authorList>
    </citation>
    <scope>NUCLEOTIDE SEQUENCE [LARGE SCALE GENOMIC DNA]</scope>
    <source>
        <strain evidence="14 15">DSM 20705</strain>
    </source>
</reference>
<evidence type="ECO:0000259" key="12">
    <source>
        <dbReference type="Pfam" id="PF02879"/>
    </source>
</evidence>
<dbReference type="GO" id="GO:0009252">
    <property type="term" value="P:peptidoglycan biosynthetic process"/>
    <property type="evidence" value="ECO:0007669"/>
    <property type="project" value="TreeGrafter"/>
</dbReference>
<dbReference type="InterPro" id="IPR016066">
    <property type="entry name" value="A-D-PHexomutase_CS"/>
</dbReference>
<dbReference type="Gene3D" id="3.40.120.10">
    <property type="entry name" value="Alpha-D-Glucose-1,6-Bisphosphate, subunit A, domain 3"/>
    <property type="match status" value="3"/>
</dbReference>
<gene>
    <name evidence="14" type="ORF">C7381_10359</name>
</gene>
<sequence length="442" mass="49309">MKKYFGTDGARGIANKELTNEFLYKTGRAIVKYIKKERPTVVVGMDTRISSKMLQMSLMSGVIAEGGIVYDLGIVPTPAVAYIARKNNADIAVMISASHNPYEYNGVKLIGGDGYKLSDEIEEEIESIIDTIENDEKSYDEIGEYRDGTDFKEDYVNHILEIPKHSLKGLKVGIDSGDGVMSYFAERIFKELGCEVKKIFSNGDGRHINENSGSTCPKKVAELVLKEKLDFGVSFDGDADRVIFSDEKGNVLDGDHIIAYSARNYLEHGILTNDGVVTTTMSNMAFEEYLNKNNIKLERADVGDRYVMEGMRKHGYVIGGEKSGHIIFLDHNTMGDGVQTAVIVADMLASKNEKASVIGEAYTDYPQVLVNANADDHLKKTFRENKNISIAIEKMHERHPNYRVLIRPSGTEKYVRIMLEGTDLEELKIEANTLKDVIEKEA</sequence>
<dbReference type="AlphaFoldDB" id="A0A2U1E4H2"/>
<dbReference type="GO" id="GO:0005975">
    <property type="term" value="P:carbohydrate metabolic process"/>
    <property type="evidence" value="ECO:0007669"/>
    <property type="project" value="InterPro"/>
</dbReference>
<dbReference type="GO" id="GO:0006048">
    <property type="term" value="P:UDP-N-acetylglucosamine biosynthetic process"/>
    <property type="evidence" value="ECO:0007669"/>
    <property type="project" value="TreeGrafter"/>
</dbReference>
<evidence type="ECO:0000256" key="7">
    <source>
        <dbReference type="ARBA" id="ARBA00066330"/>
    </source>
</evidence>
<dbReference type="SUPFAM" id="SSF53738">
    <property type="entry name" value="Phosphoglucomutase, first 3 domains"/>
    <property type="match status" value="3"/>
</dbReference>
<comment type="cofactor">
    <cofactor evidence="1">
        <name>Mg(2+)</name>
        <dbReference type="ChEBI" id="CHEBI:18420"/>
    </cofactor>
</comment>
<dbReference type="PANTHER" id="PTHR42946">
    <property type="entry name" value="PHOSPHOHEXOSE MUTASE"/>
    <property type="match status" value="1"/>
</dbReference>
<dbReference type="GO" id="GO:0008966">
    <property type="term" value="F:phosphoglucosamine mutase activity"/>
    <property type="evidence" value="ECO:0007669"/>
    <property type="project" value="UniProtKB-EC"/>
</dbReference>
<evidence type="ECO:0000256" key="2">
    <source>
        <dbReference type="ARBA" id="ARBA00010231"/>
    </source>
</evidence>
<evidence type="ECO:0000256" key="1">
    <source>
        <dbReference type="ARBA" id="ARBA00001946"/>
    </source>
</evidence>
<feature type="domain" description="Alpha-D-phosphohexomutase alpha/beta/alpha" evidence="12">
    <location>
        <begin position="153"/>
        <end position="249"/>
    </location>
</feature>
<dbReference type="Pfam" id="PF00408">
    <property type="entry name" value="PGM_PMM_IV"/>
    <property type="match status" value="1"/>
</dbReference>
<dbReference type="EC" id="5.4.2.10" evidence="7"/>
<evidence type="ECO:0000259" key="10">
    <source>
        <dbReference type="Pfam" id="PF00408"/>
    </source>
</evidence>
<evidence type="ECO:0000256" key="5">
    <source>
        <dbReference type="ARBA" id="ARBA00022842"/>
    </source>
</evidence>
<keyword evidence="6" id="KW-0413">Isomerase</keyword>
<dbReference type="PANTHER" id="PTHR42946:SF1">
    <property type="entry name" value="PHOSPHOGLUCOMUTASE (ALPHA-D-GLUCOSE-1,6-BISPHOSPHATE-DEPENDENT)"/>
    <property type="match status" value="1"/>
</dbReference>
<comment type="similarity">
    <text evidence="2 9">Belongs to the phosphohexose mutase family.</text>
</comment>
<feature type="domain" description="Alpha-D-phosphohexomutase alpha/beta/alpha" evidence="11">
    <location>
        <begin position="3"/>
        <end position="134"/>
    </location>
</feature>